<dbReference type="Proteomes" id="UP001501468">
    <property type="component" value="Unassembled WGS sequence"/>
</dbReference>
<organism evidence="2 3">
    <name type="scientific">Terrabacter ginsenosidimutans</name>
    <dbReference type="NCBI Taxonomy" id="490575"/>
    <lineage>
        <taxon>Bacteria</taxon>
        <taxon>Bacillati</taxon>
        <taxon>Actinomycetota</taxon>
        <taxon>Actinomycetes</taxon>
        <taxon>Micrococcales</taxon>
        <taxon>Intrasporangiaceae</taxon>
        <taxon>Terrabacter</taxon>
    </lineage>
</organism>
<name>A0ABP7CXR6_9MICO</name>
<keyword evidence="1" id="KW-0472">Membrane</keyword>
<proteinExistence type="predicted"/>
<evidence type="ECO:0000313" key="2">
    <source>
        <dbReference type="EMBL" id="GAA3695834.1"/>
    </source>
</evidence>
<evidence type="ECO:0008006" key="4">
    <source>
        <dbReference type="Google" id="ProtNLM"/>
    </source>
</evidence>
<evidence type="ECO:0000313" key="3">
    <source>
        <dbReference type="Proteomes" id="UP001501468"/>
    </source>
</evidence>
<feature type="transmembrane region" description="Helical" evidence="1">
    <location>
        <begin position="39"/>
        <end position="62"/>
    </location>
</feature>
<keyword evidence="1" id="KW-1133">Transmembrane helix</keyword>
<dbReference type="RefSeq" id="WP_344942516.1">
    <property type="nucleotide sequence ID" value="NZ_BAABDC010000001.1"/>
</dbReference>
<comment type="caution">
    <text evidence="2">The sequence shown here is derived from an EMBL/GenBank/DDBJ whole genome shotgun (WGS) entry which is preliminary data.</text>
</comment>
<dbReference type="EMBL" id="BAABDC010000001">
    <property type="protein sequence ID" value="GAA3695834.1"/>
    <property type="molecule type" value="Genomic_DNA"/>
</dbReference>
<keyword evidence="3" id="KW-1185">Reference proteome</keyword>
<gene>
    <name evidence="2" type="ORF">GCM10022399_10420</name>
</gene>
<protein>
    <recommendedName>
        <fullName evidence="4">DUF4179 domain-containing protein</fullName>
    </recommendedName>
</protein>
<evidence type="ECO:0000256" key="1">
    <source>
        <dbReference type="SAM" id="Phobius"/>
    </source>
</evidence>
<sequence>MNLTDLRDELTTHADDLGTATDLRPGVAAKVARTKRRRAVAVGAGASLAVAALAVGVVTSLGRPAPTVPAGTPSSAAPMIGADGMPFRSVPDGPGDIVKDGLRYRSHVADDTLAAGFIGDRGQGQFTLVWTPTTTHVSFGAECYLPGLTHDEAGKYMVSVGLEGTKGFFGSQCSGNRPTERDLPGGGIPGEPGQGWTELTVGQAARVRIQLVDAKTGKPASVDGAQLTGAVYELGARTTVKDLSGKPVADLPDVLEHQGHRYRLEGRVSIADATTRDELVVPTPGGRPFLVTYGYAGTDSGSGGTEHLDGLAATSTDVSGGLTTAEQPARTESTVTLRHDGAVPASGVRLVAVYALQP</sequence>
<reference evidence="3" key="1">
    <citation type="journal article" date="2019" name="Int. J. Syst. Evol. Microbiol.">
        <title>The Global Catalogue of Microorganisms (GCM) 10K type strain sequencing project: providing services to taxonomists for standard genome sequencing and annotation.</title>
        <authorList>
            <consortium name="The Broad Institute Genomics Platform"/>
            <consortium name="The Broad Institute Genome Sequencing Center for Infectious Disease"/>
            <person name="Wu L."/>
            <person name="Ma J."/>
        </authorList>
    </citation>
    <scope>NUCLEOTIDE SEQUENCE [LARGE SCALE GENOMIC DNA]</scope>
    <source>
        <strain evidence="3">JCM 17125</strain>
    </source>
</reference>
<keyword evidence="1" id="KW-0812">Transmembrane</keyword>
<accession>A0ABP7CXR6</accession>